<feature type="transmembrane region" description="Helical" evidence="9">
    <location>
        <begin position="464"/>
        <end position="490"/>
    </location>
</feature>
<dbReference type="GO" id="GO:0005524">
    <property type="term" value="F:ATP binding"/>
    <property type="evidence" value="ECO:0007669"/>
    <property type="project" value="UniProtKB-KW"/>
</dbReference>
<dbReference type="Pfam" id="PF01061">
    <property type="entry name" value="ABC2_membrane"/>
    <property type="match status" value="1"/>
</dbReference>
<evidence type="ECO:0000256" key="9">
    <source>
        <dbReference type="SAM" id="Phobius"/>
    </source>
</evidence>
<evidence type="ECO:0000256" key="4">
    <source>
        <dbReference type="ARBA" id="ARBA00022692"/>
    </source>
</evidence>
<dbReference type="Pfam" id="PF19055">
    <property type="entry name" value="ABC2_membrane_7"/>
    <property type="match status" value="1"/>
</dbReference>
<reference evidence="11 12" key="1">
    <citation type="submission" date="2016-06" db="EMBL/GenBank/DDBJ databases">
        <authorList>
            <person name="Kjaerup R.B."/>
            <person name="Dalgaard T.S."/>
            <person name="Juul-Madsen H.R."/>
        </authorList>
    </citation>
    <scope>NUCLEOTIDE SEQUENCE [LARGE SCALE GENOMIC DNA]</scope>
</reference>
<dbReference type="STRING" id="1276538.A0A1X7S1Y9"/>
<feature type="transmembrane region" description="Helical" evidence="9">
    <location>
        <begin position="420"/>
        <end position="443"/>
    </location>
</feature>
<dbReference type="CDD" id="cd03213">
    <property type="entry name" value="ABCG_EPDR"/>
    <property type="match status" value="1"/>
</dbReference>
<dbReference type="Proteomes" id="UP000215127">
    <property type="component" value="Chromosome 8"/>
</dbReference>
<dbReference type="PROSITE" id="PS50893">
    <property type="entry name" value="ABC_TRANSPORTER_2"/>
    <property type="match status" value="1"/>
</dbReference>
<dbReference type="PANTHER" id="PTHR48042">
    <property type="entry name" value="ABC TRANSPORTER G FAMILY MEMBER 11"/>
    <property type="match status" value="1"/>
</dbReference>
<evidence type="ECO:0000256" key="7">
    <source>
        <dbReference type="ARBA" id="ARBA00022989"/>
    </source>
</evidence>
<gene>
    <name evidence="11" type="ORF">ZT3D7_G8858</name>
</gene>
<dbReference type="GO" id="GO:0016020">
    <property type="term" value="C:membrane"/>
    <property type="evidence" value="ECO:0007669"/>
    <property type="project" value="UniProtKB-SubCell"/>
</dbReference>
<comment type="subcellular location">
    <subcellularLocation>
        <location evidence="1">Membrane</location>
        <topology evidence="1">Multi-pass membrane protein</topology>
    </subcellularLocation>
</comment>
<dbReference type="AlphaFoldDB" id="A0A1X7S1Y9"/>
<keyword evidence="7 9" id="KW-1133">Transmembrane helix</keyword>
<keyword evidence="8 9" id="KW-0472">Membrane</keyword>
<dbReference type="InterPro" id="IPR043926">
    <property type="entry name" value="ABCG_dom"/>
</dbReference>
<evidence type="ECO:0000259" key="10">
    <source>
        <dbReference type="PROSITE" id="PS50893"/>
    </source>
</evidence>
<proteinExistence type="inferred from homology"/>
<dbReference type="InterPro" id="IPR013525">
    <property type="entry name" value="ABC2_TM"/>
</dbReference>
<sequence length="687" mass="76708">MSFHSTRQDRPHSDVELLIMPQQKGFSEGSAAIIDVEKQYQPNSSTASQDSNVTSLAWTDLTVTVKDRTTGHHRDILHRVSGIARPGEMIALMGPSGSGKTTLLNSLAQRQKTGVTGKVLINGHEAPIATHRSLSSFVEQEDTLIGSLTVEETLRFAARLALPSSVTKTEARERARKLIDSFGLSKQKKTLIGTPVQKGISGGQKRRVSVATQLVTGPKILYLDEPTSGLDSTASFEVMSFIRNIARETGLIVIASIHQPSTKTFELFNRIILLSQGKTCYNGTIQDLDLHLDNIGMPITGHVNPAEHILDLTNVDFSAATKEDQARLDGIFEGWLHSEHNQQVEYDLRELRGRPLVCDASDQHPGLVPQVMTLLHRSFIKSYRDIVAYWIRVAMYLGLAVMMGTVWLRLGSDQSEIQPFVNAIFFGSAFMSFMAVAYVPAFLEDRSIYVKERANGIYGPTAFILSNFLIGLPYLFLISLLFSIVSYWLIGLRPTGAAFFTWVMWLFLDLLAAEALVVLISSIFPIFVVALALIAFINGLWMSVGGFLVSLPVLNVFWRYVFHYIDYQAYVFQGMMVNEFRYKDFDCAGSPGDAGGCQCMYASVLQDQCKIQGKAVLKEYGYAVDLQGQWIGIMLAIIVVYRVLGWEAHTWNRQWDMCEMTWQMKVGMLPTQGGCETETEERRKRDG</sequence>
<feature type="transmembrane region" description="Helical" evidence="9">
    <location>
        <begin position="386"/>
        <end position="408"/>
    </location>
</feature>
<evidence type="ECO:0000256" key="2">
    <source>
        <dbReference type="ARBA" id="ARBA00005814"/>
    </source>
</evidence>
<dbReference type="GO" id="GO:0140359">
    <property type="term" value="F:ABC-type transporter activity"/>
    <property type="evidence" value="ECO:0007669"/>
    <property type="project" value="InterPro"/>
</dbReference>
<dbReference type="Pfam" id="PF00005">
    <property type="entry name" value="ABC_tran"/>
    <property type="match status" value="1"/>
</dbReference>
<evidence type="ECO:0000256" key="6">
    <source>
        <dbReference type="ARBA" id="ARBA00022840"/>
    </source>
</evidence>
<dbReference type="SMART" id="SM00382">
    <property type="entry name" value="AAA"/>
    <property type="match status" value="1"/>
</dbReference>
<dbReference type="PANTHER" id="PTHR48042:SF11">
    <property type="entry name" value="ABC TRANSPORTER G FAMILY MEMBER 11"/>
    <property type="match status" value="1"/>
</dbReference>
<keyword evidence="5" id="KW-0547">Nucleotide-binding</keyword>
<keyword evidence="4 9" id="KW-0812">Transmembrane</keyword>
<dbReference type="InterPro" id="IPR003593">
    <property type="entry name" value="AAA+_ATPase"/>
</dbReference>
<dbReference type="InterPro" id="IPR003439">
    <property type="entry name" value="ABC_transporter-like_ATP-bd"/>
</dbReference>
<dbReference type="Gene3D" id="3.40.50.300">
    <property type="entry name" value="P-loop containing nucleotide triphosphate hydrolases"/>
    <property type="match status" value="1"/>
</dbReference>
<keyword evidence="3" id="KW-0813">Transport</keyword>
<dbReference type="InterPro" id="IPR052215">
    <property type="entry name" value="Plant_ABCG"/>
</dbReference>
<evidence type="ECO:0000256" key="1">
    <source>
        <dbReference type="ARBA" id="ARBA00004141"/>
    </source>
</evidence>
<organism evidence="11 12">
    <name type="scientific">Zymoseptoria tritici (strain ST99CH_3D7)</name>
    <dbReference type="NCBI Taxonomy" id="1276538"/>
    <lineage>
        <taxon>Eukaryota</taxon>
        <taxon>Fungi</taxon>
        <taxon>Dikarya</taxon>
        <taxon>Ascomycota</taxon>
        <taxon>Pezizomycotina</taxon>
        <taxon>Dothideomycetes</taxon>
        <taxon>Dothideomycetidae</taxon>
        <taxon>Mycosphaerellales</taxon>
        <taxon>Mycosphaerellaceae</taxon>
        <taxon>Zymoseptoria</taxon>
    </lineage>
</organism>
<dbReference type="InterPro" id="IPR017871">
    <property type="entry name" value="ABC_transporter-like_CS"/>
</dbReference>
<comment type="similarity">
    <text evidence="2">Belongs to the ABC transporter superfamily. ABCG family. Eye pigment precursor importer (TC 3.A.1.204) subfamily.</text>
</comment>
<dbReference type="PROSITE" id="PS00211">
    <property type="entry name" value="ABC_TRANSPORTER_1"/>
    <property type="match status" value="1"/>
</dbReference>
<evidence type="ECO:0000256" key="8">
    <source>
        <dbReference type="ARBA" id="ARBA00023136"/>
    </source>
</evidence>
<feature type="domain" description="ABC transporter" evidence="10">
    <location>
        <begin position="56"/>
        <end position="301"/>
    </location>
</feature>
<feature type="transmembrane region" description="Helical" evidence="9">
    <location>
        <begin position="627"/>
        <end position="644"/>
    </location>
</feature>
<keyword evidence="12" id="KW-1185">Reference proteome</keyword>
<evidence type="ECO:0000313" key="11">
    <source>
        <dbReference type="EMBL" id="SMQ53704.1"/>
    </source>
</evidence>
<dbReference type="EMBL" id="LT853699">
    <property type="protein sequence ID" value="SMQ53704.1"/>
    <property type="molecule type" value="Genomic_DNA"/>
</dbReference>
<evidence type="ECO:0000256" key="3">
    <source>
        <dbReference type="ARBA" id="ARBA00022448"/>
    </source>
</evidence>
<dbReference type="SUPFAM" id="SSF52540">
    <property type="entry name" value="P-loop containing nucleoside triphosphate hydrolases"/>
    <property type="match status" value="1"/>
</dbReference>
<accession>A0A1X7S1Y9</accession>
<dbReference type="GO" id="GO:0016887">
    <property type="term" value="F:ATP hydrolysis activity"/>
    <property type="evidence" value="ECO:0007669"/>
    <property type="project" value="InterPro"/>
</dbReference>
<protein>
    <recommendedName>
        <fullName evidence="10">ABC transporter domain-containing protein</fullName>
    </recommendedName>
</protein>
<evidence type="ECO:0000256" key="5">
    <source>
        <dbReference type="ARBA" id="ARBA00022741"/>
    </source>
</evidence>
<dbReference type="InterPro" id="IPR027417">
    <property type="entry name" value="P-loop_NTPase"/>
</dbReference>
<keyword evidence="6" id="KW-0067">ATP-binding</keyword>
<name>A0A1X7S1Y9_ZYMT9</name>
<evidence type="ECO:0000313" key="12">
    <source>
        <dbReference type="Proteomes" id="UP000215127"/>
    </source>
</evidence>